<dbReference type="PANTHER" id="PTHR23235:SF178">
    <property type="entry name" value="C2H2-TYPE DOMAIN-CONTAINING PROTEIN-RELATED"/>
    <property type="match status" value="1"/>
</dbReference>
<evidence type="ECO:0000256" key="2">
    <source>
        <dbReference type="ARBA" id="ARBA00022737"/>
    </source>
</evidence>
<dbReference type="EMBL" id="KE222804">
    <property type="protein sequence ID" value="EPQ20542.1"/>
    <property type="molecule type" value="Genomic_DNA"/>
</dbReference>
<evidence type="ECO:0000256" key="3">
    <source>
        <dbReference type="ARBA" id="ARBA00022771"/>
    </source>
</evidence>
<dbReference type="Gene3D" id="3.30.160.60">
    <property type="entry name" value="Classic Zinc Finger"/>
    <property type="match status" value="2"/>
</dbReference>
<dbReference type="InterPro" id="IPR036236">
    <property type="entry name" value="Znf_C2H2_sf"/>
</dbReference>
<organism evidence="7 8">
    <name type="scientific">Myotis brandtii</name>
    <name type="common">Brandt's bat</name>
    <dbReference type="NCBI Taxonomy" id="109478"/>
    <lineage>
        <taxon>Eukaryota</taxon>
        <taxon>Metazoa</taxon>
        <taxon>Chordata</taxon>
        <taxon>Craniata</taxon>
        <taxon>Vertebrata</taxon>
        <taxon>Euteleostomi</taxon>
        <taxon>Mammalia</taxon>
        <taxon>Eutheria</taxon>
        <taxon>Laurasiatheria</taxon>
        <taxon>Chiroptera</taxon>
        <taxon>Yangochiroptera</taxon>
        <taxon>Vespertilionidae</taxon>
        <taxon>Myotis</taxon>
    </lineage>
</organism>
<feature type="domain" description="C2H2-type" evidence="6">
    <location>
        <begin position="21"/>
        <end position="48"/>
    </location>
</feature>
<dbReference type="PROSITE" id="PS00028">
    <property type="entry name" value="ZINC_FINGER_C2H2_1"/>
    <property type="match status" value="2"/>
</dbReference>
<gene>
    <name evidence="7" type="ORF">D623_10000003</name>
</gene>
<proteinExistence type="predicted"/>
<evidence type="ECO:0000256" key="1">
    <source>
        <dbReference type="ARBA" id="ARBA00022723"/>
    </source>
</evidence>
<evidence type="ECO:0000259" key="6">
    <source>
        <dbReference type="PROSITE" id="PS50157"/>
    </source>
</evidence>
<evidence type="ECO:0000256" key="4">
    <source>
        <dbReference type="ARBA" id="ARBA00022833"/>
    </source>
</evidence>
<dbReference type="PROSITE" id="PS50157">
    <property type="entry name" value="ZINC_FINGER_C2H2_2"/>
    <property type="match status" value="2"/>
</dbReference>
<keyword evidence="4" id="KW-0862">Zinc</keyword>
<keyword evidence="1" id="KW-0479">Metal-binding</keyword>
<feature type="non-terminal residue" evidence="7">
    <location>
        <position position="1"/>
    </location>
</feature>
<dbReference type="FunFam" id="3.30.160.60:FF:001168">
    <property type="entry name" value="Zinc finger and SCAN domain containing 10"/>
    <property type="match status" value="1"/>
</dbReference>
<dbReference type="PANTHER" id="PTHR23235">
    <property type="entry name" value="KRUEPPEL-LIKE TRANSCRIPTION FACTOR"/>
    <property type="match status" value="1"/>
</dbReference>
<dbReference type="GO" id="GO:0008270">
    <property type="term" value="F:zinc ion binding"/>
    <property type="evidence" value="ECO:0007669"/>
    <property type="project" value="UniProtKB-KW"/>
</dbReference>
<dbReference type="AlphaFoldDB" id="S7QGL5"/>
<dbReference type="GO" id="GO:0000981">
    <property type="term" value="F:DNA-binding transcription factor activity, RNA polymerase II-specific"/>
    <property type="evidence" value="ECO:0007669"/>
    <property type="project" value="TreeGrafter"/>
</dbReference>
<accession>S7QGL5</accession>
<dbReference type="Pfam" id="PF00096">
    <property type="entry name" value="zf-C2H2"/>
    <property type="match status" value="2"/>
</dbReference>
<dbReference type="InterPro" id="IPR013087">
    <property type="entry name" value="Znf_C2H2_type"/>
</dbReference>
<dbReference type="SUPFAM" id="SSF57667">
    <property type="entry name" value="beta-beta-alpha zinc fingers"/>
    <property type="match status" value="1"/>
</dbReference>
<keyword evidence="8" id="KW-1185">Reference proteome</keyword>
<name>S7QGL5_MYOBR</name>
<keyword evidence="2" id="KW-0677">Repeat</keyword>
<dbReference type="GO" id="GO:0000978">
    <property type="term" value="F:RNA polymerase II cis-regulatory region sequence-specific DNA binding"/>
    <property type="evidence" value="ECO:0007669"/>
    <property type="project" value="TreeGrafter"/>
</dbReference>
<keyword evidence="3 5" id="KW-0863">Zinc-finger</keyword>
<evidence type="ECO:0000313" key="7">
    <source>
        <dbReference type="EMBL" id="EPQ20542.1"/>
    </source>
</evidence>
<dbReference type="Proteomes" id="UP000052978">
    <property type="component" value="Unassembled WGS sequence"/>
</dbReference>
<evidence type="ECO:0000256" key="5">
    <source>
        <dbReference type="PROSITE-ProRule" id="PRU00042"/>
    </source>
</evidence>
<protein>
    <submittedName>
        <fullName evidence="7">Zinc finger and SCAN domain-containing protein 10</fullName>
    </submittedName>
</protein>
<feature type="domain" description="C2H2-type" evidence="6">
    <location>
        <begin position="49"/>
        <end position="76"/>
    </location>
</feature>
<reference evidence="7 8" key="1">
    <citation type="journal article" date="2013" name="Nat. Commun.">
        <title>Genome analysis reveals insights into physiology and longevity of the Brandt's bat Myotis brandtii.</title>
        <authorList>
            <person name="Seim I."/>
            <person name="Fang X."/>
            <person name="Xiong Z."/>
            <person name="Lobanov A.V."/>
            <person name="Huang Z."/>
            <person name="Ma S."/>
            <person name="Feng Y."/>
            <person name="Turanov A.A."/>
            <person name="Zhu Y."/>
            <person name="Lenz T.L."/>
            <person name="Gerashchenko M.V."/>
            <person name="Fan D."/>
            <person name="Hee Yim S."/>
            <person name="Yao X."/>
            <person name="Jordan D."/>
            <person name="Xiong Y."/>
            <person name="Ma Y."/>
            <person name="Lyapunov A.N."/>
            <person name="Chen G."/>
            <person name="Kulakova O.I."/>
            <person name="Sun Y."/>
            <person name="Lee S.G."/>
            <person name="Bronson R.T."/>
            <person name="Moskalev A.A."/>
            <person name="Sunyaev S.R."/>
            <person name="Zhang G."/>
            <person name="Krogh A."/>
            <person name="Wang J."/>
            <person name="Gladyshev V.N."/>
        </authorList>
    </citation>
    <scope>NUCLEOTIDE SEQUENCE [LARGE SCALE GENOMIC DNA]</scope>
</reference>
<dbReference type="SMART" id="SM00355">
    <property type="entry name" value="ZnF_C2H2"/>
    <property type="match status" value="2"/>
</dbReference>
<evidence type="ECO:0000313" key="8">
    <source>
        <dbReference type="Proteomes" id="UP000052978"/>
    </source>
</evidence>
<dbReference type="FunFam" id="3.30.160.60:FF:001341">
    <property type="entry name" value="Zinc finger and SCAN domain containing 10"/>
    <property type="match status" value="1"/>
</dbReference>
<sequence>RHLATHAGTGDLASGQAEPPQECLECGKSFSRSCNLLRHMLVHTGARPYSCTQCGRSFSRNSHLIRHLRTHSRETLY</sequence>